<evidence type="ECO:0000256" key="5">
    <source>
        <dbReference type="ARBA" id="ARBA00023136"/>
    </source>
</evidence>
<gene>
    <name evidence="7" type="ORF">LX97_03466</name>
</gene>
<evidence type="ECO:0000313" key="7">
    <source>
        <dbReference type="EMBL" id="PZX36255.1"/>
    </source>
</evidence>
<dbReference type="RefSeq" id="WP_015363455.1">
    <property type="nucleotide sequence ID" value="NZ_QKZR01000013.1"/>
</dbReference>
<evidence type="ECO:0000256" key="4">
    <source>
        <dbReference type="ARBA" id="ARBA00022989"/>
    </source>
</evidence>
<evidence type="ECO:0000256" key="2">
    <source>
        <dbReference type="ARBA" id="ARBA00022475"/>
    </source>
</evidence>
<keyword evidence="8" id="KW-1185">Reference proteome</keyword>
<keyword evidence="5 6" id="KW-0472">Membrane</keyword>
<evidence type="ECO:0000256" key="6">
    <source>
        <dbReference type="SAM" id="Phobius"/>
    </source>
</evidence>
<feature type="transmembrane region" description="Helical" evidence="6">
    <location>
        <begin position="92"/>
        <end position="112"/>
    </location>
</feature>
<keyword evidence="3 6" id="KW-0812">Transmembrane</keyword>
<evidence type="ECO:0000256" key="3">
    <source>
        <dbReference type="ARBA" id="ARBA00022692"/>
    </source>
</evidence>
<dbReference type="InterPro" id="IPR020948">
    <property type="entry name" value="P_starv_induced_PsiE-like"/>
</dbReference>
<sequence length="149" mass="16838">MSQNKKILNIVVKIERFLIIVLLTALLAVVLYSIVVFLWLLYNGIVDSISQTVTLEQNILLSLHTIFGGFMLVLIGIELLQTMKIYLEKNVVHAEVVILVAIIGLSRHIIDLKLDKEPLYYLGLGILLIGLSGSYYLIRKSSEKTQTRK</sequence>
<keyword evidence="2" id="KW-1003">Cell membrane</keyword>
<evidence type="ECO:0000256" key="1">
    <source>
        <dbReference type="ARBA" id="ARBA00004651"/>
    </source>
</evidence>
<comment type="subcellular location">
    <subcellularLocation>
        <location evidence="1">Cell membrane</location>
        <topology evidence="1">Multi-pass membrane protein</topology>
    </subcellularLocation>
</comment>
<accession>A0ABX5PTM0</accession>
<keyword evidence="4 6" id="KW-1133">Transmembrane helix</keyword>
<dbReference type="Pfam" id="PF06146">
    <property type="entry name" value="PsiE"/>
    <property type="match status" value="1"/>
</dbReference>
<comment type="caution">
    <text evidence="7">The sequence shown here is derived from an EMBL/GenBank/DDBJ whole genome shotgun (WGS) entry which is preliminary data.</text>
</comment>
<dbReference type="EMBL" id="QKZR01000013">
    <property type="protein sequence ID" value="PZX36255.1"/>
    <property type="molecule type" value="Genomic_DNA"/>
</dbReference>
<feature type="transmembrane region" description="Helical" evidence="6">
    <location>
        <begin position="118"/>
        <end position="138"/>
    </location>
</feature>
<feature type="transmembrane region" description="Helical" evidence="6">
    <location>
        <begin position="20"/>
        <end position="41"/>
    </location>
</feature>
<evidence type="ECO:0000313" key="8">
    <source>
        <dbReference type="Proteomes" id="UP000248584"/>
    </source>
</evidence>
<proteinExistence type="predicted"/>
<organism evidence="7 8">
    <name type="scientific">Nonlabens dokdonensis</name>
    <dbReference type="NCBI Taxonomy" id="328515"/>
    <lineage>
        <taxon>Bacteria</taxon>
        <taxon>Pseudomonadati</taxon>
        <taxon>Bacteroidota</taxon>
        <taxon>Flavobacteriia</taxon>
        <taxon>Flavobacteriales</taxon>
        <taxon>Flavobacteriaceae</taxon>
        <taxon>Nonlabens</taxon>
    </lineage>
</organism>
<reference evidence="7 8" key="1">
    <citation type="submission" date="2018-06" db="EMBL/GenBank/DDBJ databases">
        <title>Genomic Encyclopedia of Archaeal and Bacterial Type Strains, Phase II (KMG-II): from individual species to whole genera.</title>
        <authorList>
            <person name="Goeker M."/>
        </authorList>
    </citation>
    <scope>NUCLEOTIDE SEQUENCE [LARGE SCALE GENOMIC DNA]</scope>
    <source>
        <strain evidence="7 8">DSM 17205</strain>
    </source>
</reference>
<name>A0ABX5PTM0_9FLAO</name>
<feature type="transmembrane region" description="Helical" evidence="6">
    <location>
        <begin position="61"/>
        <end position="80"/>
    </location>
</feature>
<protein>
    <submittedName>
        <fullName evidence="7">Uncharacterized membrane protein (DUF373 family)</fullName>
    </submittedName>
</protein>
<dbReference type="Proteomes" id="UP000248584">
    <property type="component" value="Unassembled WGS sequence"/>
</dbReference>